<protein>
    <submittedName>
        <fullName evidence="1">Uncharacterized protein</fullName>
    </submittedName>
</protein>
<evidence type="ECO:0000313" key="1">
    <source>
        <dbReference type="EMBL" id="MYE38235.1"/>
    </source>
</evidence>
<name>A0A845DA10_9BACT</name>
<gene>
    <name evidence="1" type="ORF">F4X82_01795</name>
</gene>
<proteinExistence type="predicted"/>
<organism evidence="1 2">
    <name type="scientific">Candidatus Spechtbacteria bacterium SB0662_bin_43</name>
    <dbReference type="NCBI Taxonomy" id="2604897"/>
    <lineage>
        <taxon>Bacteria</taxon>
        <taxon>Candidatus Spechtiibacteriota</taxon>
    </lineage>
</organism>
<dbReference type="Proteomes" id="UP000449092">
    <property type="component" value="Unassembled WGS sequence"/>
</dbReference>
<accession>A0A845DA10</accession>
<reference evidence="1 2" key="1">
    <citation type="submission" date="2019-09" db="EMBL/GenBank/DDBJ databases">
        <title>Characterisation of the sponge microbiome using genome-centric metagenomics.</title>
        <authorList>
            <person name="Engelberts J.P."/>
            <person name="Robbins S.J."/>
            <person name="De Goeij J.M."/>
            <person name="Aranda M."/>
            <person name="Bell S.C."/>
            <person name="Webster N.S."/>
        </authorList>
    </citation>
    <scope>NUCLEOTIDE SEQUENCE [LARGE SCALE GENOMIC DNA]</scope>
    <source>
        <strain evidence="1">SB0662_bin_43</strain>
    </source>
</reference>
<evidence type="ECO:0000313" key="2">
    <source>
        <dbReference type="Proteomes" id="UP000449092"/>
    </source>
</evidence>
<sequence>MSKISVRLSAFESNESHCYRMYVEEKDMRWVTDILKDVCEVFEGNYEKKFGKRQPLLDEIEREKE</sequence>
<dbReference type="AlphaFoldDB" id="A0A845DA10"/>
<dbReference type="EMBL" id="VXOY01000014">
    <property type="protein sequence ID" value="MYE38235.1"/>
    <property type="molecule type" value="Genomic_DNA"/>
</dbReference>
<comment type="caution">
    <text evidence="1">The sequence shown here is derived from an EMBL/GenBank/DDBJ whole genome shotgun (WGS) entry which is preliminary data.</text>
</comment>